<dbReference type="Pfam" id="PF04043">
    <property type="entry name" value="PMEI"/>
    <property type="match status" value="1"/>
</dbReference>
<dbReference type="EMBL" id="JAAARO010000020">
    <property type="protein sequence ID" value="KAF5729885.1"/>
    <property type="molecule type" value="Genomic_DNA"/>
</dbReference>
<protein>
    <submittedName>
        <fullName evidence="5">21 kDa protein-like</fullName>
    </submittedName>
</protein>
<keyword evidence="1 3" id="KW-0732">Signal</keyword>
<feature type="chain" id="PRO_5029542000" evidence="3">
    <location>
        <begin position="37"/>
        <end position="225"/>
    </location>
</feature>
<dbReference type="NCBIfam" id="TIGR01614">
    <property type="entry name" value="PME_inhib"/>
    <property type="match status" value="1"/>
</dbReference>
<dbReference type="FunCoup" id="A0A7J7C7F9">
    <property type="interactions" value="261"/>
</dbReference>
<dbReference type="InParanoid" id="A0A7J7C7F9"/>
<dbReference type="InterPro" id="IPR006501">
    <property type="entry name" value="Pectinesterase_inhib_dom"/>
</dbReference>
<feature type="signal peptide" evidence="3">
    <location>
        <begin position="1"/>
        <end position="36"/>
    </location>
</feature>
<comment type="similarity">
    <text evidence="2">Belongs to the PMEI family.</text>
</comment>
<dbReference type="AlphaFoldDB" id="A0A7J7C7F9"/>
<evidence type="ECO:0000256" key="1">
    <source>
        <dbReference type="ARBA" id="ARBA00022729"/>
    </source>
</evidence>
<name>A0A7J7C7F9_TRIWF</name>
<dbReference type="SUPFAM" id="SSF101148">
    <property type="entry name" value="Plant invertase/pectin methylesterase inhibitor"/>
    <property type="match status" value="1"/>
</dbReference>
<evidence type="ECO:0000256" key="3">
    <source>
        <dbReference type="SAM" id="SignalP"/>
    </source>
</evidence>
<dbReference type="FunFam" id="1.20.140.40:FF:000005">
    <property type="entry name" value="Pectin methylesterase inhibitor 1"/>
    <property type="match status" value="1"/>
</dbReference>
<feature type="domain" description="Pectinesterase inhibitor" evidence="4">
    <location>
        <begin position="46"/>
        <end position="205"/>
    </location>
</feature>
<dbReference type="Proteomes" id="UP000593562">
    <property type="component" value="Unassembled WGS sequence"/>
</dbReference>
<keyword evidence="6" id="KW-1185">Reference proteome</keyword>
<gene>
    <name evidence="5" type="ORF">HS088_TW20G00251</name>
</gene>
<sequence>MLSLISPSRSNPLSNMAKYSGLYLLLLCFALSLASKAEPAVTRDSSPTDFIKSSCRSTRYPALCVQCLSGYANAIRGSEHHLAQVALTVSLSQARSAAAFVSKLVKVRGLKPREYEAVKDCIDNMGDSVDRLGQSVKELGHMGGTVGQDFVWHMSNVQTWASAALTDENTCLDGFGGRQMEGNVKTVIRNRIVNVARVTSNALALVNRFAARHGAAAAATEEPQV</sequence>
<dbReference type="PANTHER" id="PTHR31080:SF207">
    <property type="entry name" value="PECTINESTERASE INHIBITOR 9"/>
    <property type="match status" value="1"/>
</dbReference>
<dbReference type="Gene3D" id="1.20.140.40">
    <property type="entry name" value="Invertase/pectin methylesterase inhibitor family protein"/>
    <property type="match status" value="1"/>
</dbReference>
<dbReference type="SMART" id="SM00856">
    <property type="entry name" value="PMEI"/>
    <property type="match status" value="1"/>
</dbReference>
<evidence type="ECO:0000313" key="6">
    <source>
        <dbReference type="Proteomes" id="UP000593562"/>
    </source>
</evidence>
<dbReference type="PANTHER" id="PTHR31080">
    <property type="entry name" value="PECTINESTERASE INHIBITOR-LIKE"/>
    <property type="match status" value="1"/>
</dbReference>
<reference evidence="5 6" key="1">
    <citation type="journal article" date="2020" name="Nat. Commun.">
        <title>Genome of Tripterygium wilfordii and identification of cytochrome P450 involved in triptolide biosynthesis.</title>
        <authorList>
            <person name="Tu L."/>
            <person name="Su P."/>
            <person name="Zhang Z."/>
            <person name="Gao L."/>
            <person name="Wang J."/>
            <person name="Hu T."/>
            <person name="Zhou J."/>
            <person name="Zhang Y."/>
            <person name="Zhao Y."/>
            <person name="Liu Y."/>
            <person name="Song Y."/>
            <person name="Tong Y."/>
            <person name="Lu Y."/>
            <person name="Yang J."/>
            <person name="Xu C."/>
            <person name="Jia M."/>
            <person name="Peters R.J."/>
            <person name="Huang L."/>
            <person name="Gao W."/>
        </authorList>
    </citation>
    <scope>NUCLEOTIDE SEQUENCE [LARGE SCALE GENOMIC DNA]</scope>
    <source>
        <strain evidence="6">cv. XIE 37</strain>
        <tissue evidence="5">Leaf</tissue>
    </source>
</reference>
<evidence type="ECO:0000313" key="5">
    <source>
        <dbReference type="EMBL" id="KAF5729885.1"/>
    </source>
</evidence>
<dbReference type="InterPro" id="IPR035513">
    <property type="entry name" value="Invertase/methylesterase_inhib"/>
</dbReference>
<proteinExistence type="inferred from homology"/>
<dbReference type="GO" id="GO:0046910">
    <property type="term" value="F:pectinesterase inhibitor activity"/>
    <property type="evidence" value="ECO:0007669"/>
    <property type="project" value="UniProtKB-ARBA"/>
</dbReference>
<dbReference type="CDD" id="cd15798">
    <property type="entry name" value="PMEI-like_3"/>
    <property type="match status" value="1"/>
</dbReference>
<accession>A0A7J7C7F9</accession>
<evidence type="ECO:0000259" key="4">
    <source>
        <dbReference type="SMART" id="SM00856"/>
    </source>
</evidence>
<comment type="caution">
    <text evidence="5">The sequence shown here is derived from an EMBL/GenBank/DDBJ whole genome shotgun (WGS) entry which is preliminary data.</text>
</comment>
<organism evidence="5 6">
    <name type="scientific">Tripterygium wilfordii</name>
    <name type="common">Thunder God vine</name>
    <dbReference type="NCBI Taxonomy" id="458696"/>
    <lineage>
        <taxon>Eukaryota</taxon>
        <taxon>Viridiplantae</taxon>
        <taxon>Streptophyta</taxon>
        <taxon>Embryophyta</taxon>
        <taxon>Tracheophyta</taxon>
        <taxon>Spermatophyta</taxon>
        <taxon>Magnoliopsida</taxon>
        <taxon>eudicotyledons</taxon>
        <taxon>Gunneridae</taxon>
        <taxon>Pentapetalae</taxon>
        <taxon>rosids</taxon>
        <taxon>fabids</taxon>
        <taxon>Celastrales</taxon>
        <taxon>Celastraceae</taxon>
        <taxon>Tripterygium</taxon>
    </lineage>
</organism>
<dbReference type="InterPro" id="IPR051955">
    <property type="entry name" value="PME_Inhibitor"/>
</dbReference>
<evidence type="ECO:0000256" key="2">
    <source>
        <dbReference type="ARBA" id="ARBA00038471"/>
    </source>
</evidence>